<dbReference type="EMBL" id="HF680312">
    <property type="protein sequence ID" value="CCU71546.1"/>
    <property type="molecule type" value="Genomic_DNA"/>
</dbReference>
<reference evidence="2 3" key="1">
    <citation type="journal article" date="2013" name="Genome Announc.">
        <title>Genome Sequence of Thalassolituus oleivorans MIL-1 (DSM 14913T).</title>
        <authorList>
            <person name="Golyshin P.N."/>
            <person name="Werner J."/>
            <person name="Chernikova T.N."/>
            <person name="Tran H."/>
            <person name="Ferrer M."/>
            <person name="Yakimov M.M."/>
            <person name="Teeling H."/>
            <person name="Golyshina O.V."/>
        </authorList>
    </citation>
    <scope>NUCLEOTIDE SEQUENCE [LARGE SCALE GENOMIC DNA]</scope>
    <source>
        <strain evidence="2 3">MIL-1</strain>
    </source>
</reference>
<name>M5DQ95_9GAMM</name>
<keyword evidence="2" id="KW-0378">Hydrolase</keyword>
<dbReference type="eggNOG" id="COG2021">
    <property type="taxonomic scope" value="Bacteria"/>
</dbReference>
<dbReference type="AlphaFoldDB" id="M5DQ95"/>
<dbReference type="KEGG" id="tol:TOL_1112"/>
<evidence type="ECO:0000313" key="2">
    <source>
        <dbReference type="EMBL" id="CCU71546.1"/>
    </source>
</evidence>
<accession>M5DQ95</accession>
<dbReference type="PANTHER" id="PTHR43433:SF5">
    <property type="entry name" value="AB HYDROLASE-1 DOMAIN-CONTAINING PROTEIN"/>
    <property type="match status" value="1"/>
</dbReference>
<evidence type="ECO:0000259" key="1">
    <source>
        <dbReference type="Pfam" id="PF00561"/>
    </source>
</evidence>
<dbReference type="GO" id="GO:0046503">
    <property type="term" value="P:glycerolipid catabolic process"/>
    <property type="evidence" value="ECO:0007669"/>
    <property type="project" value="TreeGrafter"/>
</dbReference>
<dbReference type="Gene3D" id="3.40.50.1820">
    <property type="entry name" value="alpha/beta hydrolase"/>
    <property type="match status" value="1"/>
</dbReference>
<proteinExistence type="predicted"/>
<dbReference type="PANTHER" id="PTHR43433">
    <property type="entry name" value="HYDROLASE, ALPHA/BETA FOLD FAMILY PROTEIN"/>
    <property type="match status" value="1"/>
</dbReference>
<gene>
    <name evidence="2" type="ORF">TOL_1112</name>
</gene>
<protein>
    <submittedName>
        <fullName evidence="2">Alpha/beta hydrolase</fullName>
    </submittedName>
</protein>
<dbReference type="InterPro" id="IPR000073">
    <property type="entry name" value="AB_hydrolase_1"/>
</dbReference>
<dbReference type="InterPro" id="IPR029058">
    <property type="entry name" value="AB_hydrolase_fold"/>
</dbReference>
<sequence>MNCILTADRLQRERSTVYESQEMSRILTDDGIELAYESIGSDDDPCIILIMGLGAQMRVWPDSLCHALVKKGFRVIRFDNRDTGDSTALDHHGTPSLVKTWLTTQFKRKAQVPYTLKDMSRDVIALMDTLEIDSAHLVGASMGGMIAQILAAKQKKRVRSLTSIMSSATSPSLPGPKLQVLLQLARRPTPFNREASIRYTMRMNRLIGSPAYPMDELELRQLAETSFERTSTPSGFKRQLVAITAAGDRSHLLRKIKVPTLVIHGSDDPLIPVRMGLATAAGIRKSKMRVIHGMGHDLPSGLVPQLSKLLSKHVKKAEKRWQRKIEKKRLKLLEHDDHHVLALPAPNDSSETKNLLNVVNIRA</sequence>
<dbReference type="SUPFAM" id="SSF53474">
    <property type="entry name" value="alpha/beta-Hydrolases"/>
    <property type="match status" value="1"/>
</dbReference>
<feature type="domain" description="AB hydrolase-1" evidence="1">
    <location>
        <begin position="46"/>
        <end position="297"/>
    </location>
</feature>
<dbReference type="GO" id="GO:0004806">
    <property type="term" value="F:triacylglycerol lipase activity"/>
    <property type="evidence" value="ECO:0007669"/>
    <property type="project" value="TreeGrafter"/>
</dbReference>
<dbReference type="InterPro" id="IPR050471">
    <property type="entry name" value="AB_hydrolase"/>
</dbReference>
<organism evidence="2 3">
    <name type="scientific">Thalassolituus oleivorans MIL-1</name>
    <dbReference type="NCBI Taxonomy" id="1298593"/>
    <lineage>
        <taxon>Bacteria</taxon>
        <taxon>Pseudomonadati</taxon>
        <taxon>Pseudomonadota</taxon>
        <taxon>Gammaproteobacteria</taxon>
        <taxon>Oceanospirillales</taxon>
        <taxon>Oceanospirillaceae</taxon>
        <taxon>Thalassolituus</taxon>
    </lineage>
</organism>
<dbReference type="PATRIC" id="fig|1298593.3.peg.1075"/>
<keyword evidence="3" id="KW-1185">Reference proteome</keyword>
<evidence type="ECO:0000313" key="3">
    <source>
        <dbReference type="Proteomes" id="UP000011866"/>
    </source>
</evidence>
<dbReference type="STRING" id="187493.CN03_12675"/>
<dbReference type="Pfam" id="PF00561">
    <property type="entry name" value="Abhydrolase_1"/>
    <property type="match status" value="1"/>
</dbReference>
<dbReference type="HOGENOM" id="CLU_020336_0_1_6"/>
<dbReference type="Proteomes" id="UP000011866">
    <property type="component" value="Chromosome"/>
</dbReference>